<keyword evidence="2 8" id="KW-0813">Transport</keyword>
<dbReference type="PANTHER" id="PTHR43357">
    <property type="entry name" value="INNER MEMBRANE ABC TRANSPORTER PERMEASE PROTEIN YDCV"/>
    <property type="match status" value="1"/>
</dbReference>
<gene>
    <name evidence="10" type="primary">ydcV_1</name>
    <name evidence="10" type="ORF">SAMEA3906487_01612</name>
</gene>
<feature type="transmembrane region" description="Helical" evidence="8">
    <location>
        <begin position="65"/>
        <end position="92"/>
    </location>
</feature>
<dbReference type="Proteomes" id="UP000076825">
    <property type="component" value="Chromosome 1"/>
</dbReference>
<dbReference type="Gene3D" id="1.10.3720.10">
    <property type="entry name" value="MetI-like"/>
    <property type="match status" value="1"/>
</dbReference>
<evidence type="ECO:0000313" key="11">
    <source>
        <dbReference type="Proteomes" id="UP000076825"/>
    </source>
</evidence>
<keyword evidence="6 8" id="KW-1133">Transmembrane helix</keyword>
<dbReference type="PROSITE" id="PS50928">
    <property type="entry name" value="ABC_TM1"/>
    <property type="match status" value="1"/>
</dbReference>
<keyword evidence="3" id="KW-1003">Cell membrane</keyword>
<evidence type="ECO:0000256" key="3">
    <source>
        <dbReference type="ARBA" id="ARBA00022475"/>
    </source>
</evidence>
<evidence type="ECO:0000256" key="7">
    <source>
        <dbReference type="ARBA" id="ARBA00023136"/>
    </source>
</evidence>
<name>A0A157R9R9_9BORD</name>
<dbReference type="OrthoDB" id="9178195at2"/>
<dbReference type="EMBL" id="LT546645">
    <property type="protein sequence ID" value="SAI69006.1"/>
    <property type="molecule type" value="Genomic_DNA"/>
</dbReference>
<dbReference type="PANTHER" id="PTHR43357:SF4">
    <property type="entry name" value="INNER MEMBRANE ABC TRANSPORTER PERMEASE PROTEIN YDCV"/>
    <property type="match status" value="1"/>
</dbReference>
<dbReference type="GO" id="GO:0005886">
    <property type="term" value="C:plasma membrane"/>
    <property type="evidence" value="ECO:0007669"/>
    <property type="project" value="UniProtKB-SubCell"/>
</dbReference>
<dbReference type="InterPro" id="IPR035906">
    <property type="entry name" value="MetI-like_sf"/>
</dbReference>
<accession>A0A157R9R9</accession>
<sequence>MSRARPKRQWALPLYVAAILLYLLLPLVIVIPMSFSNTSYLAFPPQGLTWRWYGELLRSDGWINAIYRSLFVAAMSAVVATILGTLASLALARSKRGWTVFMRWLFLGPQVVPVIILALGVLLLFTRLGLYGSYTGIIIAHSTLALPFVIMATLGVLQQTGESLEKTARVLGASPVQAFWHVTLPCIAPSVFAGFVFAFFVSFDELVISLFVMAQNETLPMRIWADVRQDLSPVVAVVATLLIIVTAMVLVPIELLRRRRAQETDLSKAH</sequence>
<evidence type="ECO:0000256" key="8">
    <source>
        <dbReference type="RuleBase" id="RU363032"/>
    </source>
</evidence>
<dbReference type="CDD" id="cd06261">
    <property type="entry name" value="TM_PBP2"/>
    <property type="match status" value="1"/>
</dbReference>
<protein>
    <submittedName>
        <fullName evidence="10">ABC transporter permease</fullName>
    </submittedName>
</protein>
<evidence type="ECO:0000256" key="5">
    <source>
        <dbReference type="ARBA" id="ARBA00022692"/>
    </source>
</evidence>
<feature type="transmembrane region" description="Helical" evidence="8">
    <location>
        <begin position="12"/>
        <end position="35"/>
    </location>
</feature>
<dbReference type="GO" id="GO:0055085">
    <property type="term" value="P:transmembrane transport"/>
    <property type="evidence" value="ECO:0007669"/>
    <property type="project" value="InterPro"/>
</dbReference>
<evidence type="ECO:0000313" key="10">
    <source>
        <dbReference type="EMBL" id="SAI69006.1"/>
    </source>
</evidence>
<dbReference type="SUPFAM" id="SSF161098">
    <property type="entry name" value="MetI-like"/>
    <property type="match status" value="1"/>
</dbReference>
<dbReference type="STRING" id="123899.SAMEA3906487_01612"/>
<dbReference type="InterPro" id="IPR000515">
    <property type="entry name" value="MetI-like"/>
</dbReference>
<organism evidence="10 11">
    <name type="scientific">Bordetella trematum</name>
    <dbReference type="NCBI Taxonomy" id="123899"/>
    <lineage>
        <taxon>Bacteria</taxon>
        <taxon>Pseudomonadati</taxon>
        <taxon>Pseudomonadota</taxon>
        <taxon>Betaproteobacteria</taxon>
        <taxon>Burkholderiales</taxon>
        <taxon>Alcaligenaceae</taxon>
        <taxon>Bordetella</taxon>
    </lineage>
</organism>
<dbReference type="PATRIC" id="fig|123899.6.peg.1593"/>
<comment type="subcellular location">
    <subcellularLocation>
        <location evidence="1">Cell inner membrane</location>
        <topology evidence="1">Multi-pass membrane protein</topology>
    </subcellularLocation>
    <subcellularLocation>
        <location evidence="8">Cell membrane</location>
        <topology evidence="8">Multi-pass membrane protein</topology>
    </subcellularLocation>
</comment>
<keyword evidence="5 8" id="KW-0812">Transmembrane</keyword>
<dbReference type="RefSeq" id="WP_063491760.1">
    <property type="nucleotide sequence ID" value="NZ_CP016340.1"/>
</dbReference>
<evidence type="ECO:0000256" key="6">
    <source>
        <dbReference type="ARBA" id="ARBA00022989"/>
    </source>
</evidence>
<feature type="domain" description="ABC transmembrane type-1" evidence="9">
    <location>
        <begin position="66"/>
        <end position="250"/>
    </location>
</feature>
<evidence type="ECO:0000256" key="2">
    <source>
        <dbReference type="ARBA" id="ARBA00022448"/>
    </source>
</evidence>
<feature type="transmembrane region" description="Helical" evidence="8">
    <location>
        <begin position="104"/>
        <end position="125"/>
    </location>
</feature>
<evidence type="ECO:0000256" key="1">
    <source>
        <dbReference type="ARBA" id="ARBA00004429"/>
    </source>
</evidence>
<dbReference type="GeneID" id="56591097"/>
<comment type="similarity">
    <text evidence="8">Belongs to the binding-protein-dependent transport system permease family.</text>
</comment>
<feature type="transmembrane region" description="Helical" evidence="8">
    <location>
        <begin position="131"/>
        <end position="157"/>
    </location>
</feature>
<dbReference type="Pfam" id="PF00528">
    <property type="entry name" value="BPD_transp_1"/>
    <property type="match status" value="1"/>
</dbReference>
<proteinExistence type="inferred from homology"/>
<evidence type="ECO:0000259" key="9">
    <source>
        <dbReference type="PROSITE" id="PS50928"/>
    </source>
</evidence>
<keyword evidence="4" id="KW-0997">Cell inner membrane</keyword>
<dbReference type="eggNOG" id="COG1177">
    <property type="taxonomic scope" value="Bacteria"/>
</dbReference>
<evidence type="ECO:0000256" key="4">
    <source>
        <dbReference type="ARBA" id="ARBA00022519"/>
    </source>
</evidence>
<dbReference type="KEGG" id="btrm:SAMEA390648701612"/>
<dbReference type="AlphaFoldDB" id="A0A157R9R9"/>
<feature type="transmembrane region" description="Helical" evidence="8">
    <location>
        <begin position="178"/>
        <end position="203"/>
    </location>
</feature>
<keyword evidence="11" id="KW-1185">Reference proteome</keyword>
<reference evidence="10 11" key="1">
    <citation type="submission" date="2016-04" db="EMBL/GenBank/DDBJ databases">
        <authorList>
            <consortium name="Pathogen Informatics"/>
        </authorList>
    </citation>
    <scope>NUCLEOTIDE SEQUENCE [LARGE SCALE GENOMIC DNA]</scope>
    <source>
        <strain evidence="10 11">H044680328</strain>
    </source>
</reference>
<keyword evidence="7 8" id="KW-0472">Membrane</keyword>
<feature type="transmembrane region" description="Helical" evidence="8">
    <location>
        <begin position="231"/>
        <end position="251"/>
    </location>
</feature>